<keyword evidence="2" id="KW-1185">Reference proteome</keyword>
<dbReference type="Proteomes" id="UP000009080">
    <property type="component" value="Chromosome"/>
</dbReference>
<dbReference type="STRING" id="377629.TERTU_1094"/>
<proteinExistence type="predicted"/>
<dbReference type="SUPFAM" id="SSF54523">
    <property type="entry name" value="Pili subunits"/>
    <property type="match status" value="1"/>
</dbReference>
<organism evidence="1 2">
    <name type="scientific">Teredinibacter turnerae (strain ATCC 39867 / T7901)</name>
    <dbReference type="NCBI Taxonomy" id="377629"/>
    <lineage>
        <taxon>Bacteria</taxon>
        <taxon>Pseudomonadati</taxon>
        <taxon>Pseudomonadota</taxon>
        <taxon>Gammaproteobacteria</taxon>
        <taxon>Cellvibrionales</taxon>
        <taxon>Cellvibrionaceae</taxon>
        <taxon>Teredinibacter</taxon>
    </lineage>
</organism>
<gene>
    <name evidence="1" type="ordered locus">TERTU_1094</name>
</gene>
<sequence>MVALVVVVVLIALVIPLAAYLSDRANIHAAQQDLLKLADMLGERRQAEGTFPSLAGTTSSSELFPSWQPNSTKFQYVIVSSGATFEVTANGRGRFLGCSLSIDQDSNRTAAARCPVGGDHWQ</sequence>
<protein>
    <submittedName>
        <fullName evidence="1">Uncharacterized protein</fullName>
    </submittedName>
</protein>
<dbReference type="AlphaFoldDB" id="C5BR17"/>
<dbReference type="InterPro" id="IPR045584">
    <property type="entry name" value="Pilin-like"/>
</dbReference>
<dbReference type="OrthoDB" id="9894897at2"/>
<reference evidence="1 2" key="1">
    <citation type="journal article" date="2009" name="PLoS ONE">
        <title>The complete genome of Teredinibacter turnerae T7901: an intracellular endosymbiont of marine wood-boring bivalves (shipworms).</title>
        <authorList>
            <person name="Yang J.C."/>
            <person name="Madupu R."/>
            <person name="Durkin A.S."/>
            <person name="Ekborg N.A."/>
            <person name="Pedamallu C.S."/>
            <person name="Hostetler J.B."/>
            <person name="Radune D."/>
            <person name="Toms B.S."/>
            <person name="Henrissat B."/>
            <person name="Coutinho P.M."/>
            <person name="Schwarz S."/>
            <person name="Field L."/>
            <person name="Trindade-Silva A.E."/>
            <person name="Soares C.A.G."/>
            <person name="Elshahawi S."/>
            <person name="Hanora A."/>
            <person name="Schmidt E.W."/>
            <person name="Haygood M.G."/>
            <person name="Posfai J."/>
            <person name="Benner J."/>
            <person name="Madinger C."/>
            <person name="Nove J."/>
            <person name="Anton B."/>
            <person name="Chaudhary K."/>
            <person name="Foster J."/>
            <person name="Holman A."/>
            <person name="Kumar S."/>
            <person name="Lessard P.A."/>
            <person name="Luyten Y.A."/>
            <person name="Slatko B."/>
            <person name="Wood N."/>
            <person name="Wu B."/>
            <person name="Teplitski M."/>
            <person name="Mougous J.D."/>
            <person name="Ward N."/>
            <person name="Eisen J.A."/>
            <person name="Badger J.H."/>
            <person name="Distel D.L."/>
        </authorList>
    </citation>
    <scope>NUCLEOTIDE SEQUENCE [LARGE SCALE GENOMIC DNA]</scope>
    <source>
        <strain evidence="2">ATCC 39867 / T7901</strain>
    </source>
</reference>
<accession>C5BR17</accession>
<dbReference type="eggNOG" id="ENOG5030T7Y">
    <property type="taxonomic scope" value="Bacteria"/>
</dbReference>
<dbReference type="KEGG" id="ttu:TERTU_1094"/>
<name>C5BR17_TERTT</name>
<evidence type="ECO:0000313" key="2">
    <source>
        <dbReference type="Proteomes" id="UP000009080"/>
    </source>
</evidence>
<dbReference type="Gene3D" id="3.30.700.10">
    <property type="entry name" value="Glycoprotein, Type 4 Pilin"/>
    <property type="match status" value="1"/>
</dbReference>
<dbReference type="EMBL" id="CP001614">
    <property type="protein sequence ID" value="ACR14076.1"/>
    <property type="molecule type" value="Genomic_DNA"/>
</dbReference>
<evidence type="ECO:0000313" key="1">
    <source>
        <dbReference type="EMBL" id="ACR14076.1"/>
    </source>
</evidence>
<dbReference type="HOGENOM" id="CLU_2025625_0_0_6"/>